<feature type="region of interest" description="Disordered" evidence="1">
    <location>
        <begin position="640"/>
        <end position="733"/>
    </location>
</feature>
<evidence type="ECO:0000313" key="3">
    <source>
        <dbReference type="EMBL" id="KAK0738444.1"/>
    </source>
</evidence>
<organism evidence="3 4">
    <name type="scientific">Schizothecium vesticola</name>
    <dbReference type="NCBI Taxonomy" id="314040"/>
    <lineage>
        <taxon>Eukaryota</taxon>
        <taxon>Fungi</taxon>
        <taxon>Dikarya</taxon>
        <taxon>Ascomycota</taxon>
        <taxon>Pezizomycotina</taxon>
        <taxon>Sordariomycetes</taxon>
        <taxon>Sordariomycetidae</taxon>
        <taxon>Sordariales</taxon>
        <taxon>Schizotheciaceae</taxon>
        <taxon>Schizothecium</taxon>
    </lineage>
</organism>
<evidence type="ECO:0000313" key="4">
    <source>
        <dbReference type="Proteomes" id="UP001172155"/>
    </source>
</evidence>
<dbReference type="SUPFAM" id="SSF52540">
    <property type="entry name" value="P-loop containing nucleoside triphosphate hydrolases"/>
    <property type="match status" value="1"/>
</dbReference>
<dbReference type="InterPro" id="IPR003593">
    <property type="entry name" value="AAA+_ATPase"/>
</dbReference>
<dbReference type="InterPro" id="IPR027417">
    <property type="entry name" value="P-loop_NTPase"/>
</dbReference>
<evidence type="ECO:0000259" key="2">
    <source>
        <dbReference type="SMART" id="SM00382"/>
    </source>
</evidence>
<feature type="compositionally biased region" description="Acidic residues" evidence="1">
    <location>
        <begin position="665"/>
        <end position="721"/>
    </location>
</feature>
<dbReference type="Gene3D" id="3.40.50.300">
    <property type="entry name" value="P-loop containing nucleotide triphosphate hydrolases"/>
    <property type="match status" value="1"/>
</dbReference>
<comment type="caution">
    <text evidence="3">The sequence shown here is derived from an EMBL/GenBank/DDBJ whole genome shotgun (WGS) entry which is preliminary data.</text>
</comment>
<dbReference type="Proteomes" id="UP001172155">
    <property type="component" value="Unassembled WGS sequence"/>
</dbReference>
<reference evidence="3" key="1">
    <citation type="submission" date="2023-06" db="EMBL/GenBank/DDBJ databases">
        <title>Genome-scale phylogeny and comparative genomics of the fungal order Sordariales.</title>
        <authorList>
            <consortium name="Lawrence Berkeley National Laboratory"/>
            <person name="Hensen N."/>
            <person name="Bonometti L."/>
            <person name="Westerberg I."/>
            <person name="Brannstrom I.O."/>
            <person name="Guillou S."/>
            <person name="Cros-Aarteil S."/>
            <person name="Calhoun S."/>
            <person name="Haridas S."/>
            <person name="Kuo A."/>
            <person name="Mondo S."/>
            <person name="Pangilinan J."/>
            <person name="Riley R."/>
            <person name="LaButti K."/>
            <person name="Andreopoulos B."/>
            <person name="Lipzen A."/>
            <person name="Chen C."/>
            <person name="Yanf M."/>
            <person name="Daum C."/>
            <person name="Ng V."/>
            <person name="Clum A."/>
            <person name="Steindorff A."/>
            <person name="Ohm R."/>
            <person name="Martin F."/>
            <person name="Silar P."/>
            <person name="Natvig D."/>
            <person name="Lalanne C."/>
            <person name="Gautier V."/>
            <person name="Ament-velasquez S.L."/>
            <person name="Kruys A."/>
            <person name="Hutchinson M.I."/>
            <person name="Powell A.J."/>
            <person name="Barry K."/>
            <person name="Miller A.N."/>
            <person name="Grigoriev I.V."/>
            <person name="Debuchy R."/>
            <person name="Gladieux P."/>
            <person name="Thoren M.H."/>
            <person name="Johannesson H."/>
        </authorList>
    </citation>
    <scope>NUCLEOTIDE SEQUENCE</scope>
    <source>
        <strain evidence="3">SMH3187-1</strain>
    </source>
</reference>
<protein>
    <submittedName>
        <fullName evidence="3">P-loop containing nucleoside triphosphate hydrolase protein</fullName>
    </submittedName>
</protein>
<sequence>MDLPFSRVLAPNEEPLVDFIDWAPPPLKNPNTLEGAGLSCETVCFDSFYNESGDRLVLPAGRKYKDKKDRGLKSALSVTTHWDRYHDFSHTILDIRSPHMKAALKATVPEYASFNIATKHISIRGGPWCLYHYRQELQEYGEEIMGRDHEAATHVYHLLVYMWETFSLEILTLGIWAENPEEAPALDHKNLWMVYRPGDIVFVQERRLAFVLKTMTLNGRNWELKGHHIDFNGSEYGSRGIDVSIYAYDGFKPLRGLTATPFGRLPESEQEAIRKELVARGRKFIGLHGVQYLWYDGKYKQGSFASETMLQSRIVVDHMACRTGCSWIPGVYLRDDLTKYSIESVQASITENDLMLCNKDVMGYCLKNNRWGVFDIDSISNISFDSEAFDALMFPEEQKRQILSLVRVHEDKRLVFDDFVKGKGRGMVFLLYGDPGTGKTLTAESVSDYCNKPLLRLDASTLGTSVSSVENGLTTTFKLAERWQALVLLDEADIYLEQRKSKNLTHNGLVSVFLRILEYYQGILFLTTNRISSFDRAFMSRIHLALHYPPLTHHSRRELWYLFLKRASPDSAEALRQTGALDKFAAEILNGRQIKNLVRTASALALSSDSSEDGRISQEYVEWALQPMKQFESYMAGVFQRQQEGERDHREESAAVEEEQHGLDNDEPEVQDSDEEEEEEEEEQEEEEDQEGDQEEEEEPEPIDPDDSSSDQDDEDEDEGFDTPPSKRRRLEF</sequence>
<dbReference type="Pfam" id="PF00004">
    <property type="entry name" value="AAA"/>
    <property type="match status" value="1"/>
</dbReference>
<keyword evidence="3" id="KW-0378">Hydrolase</keyword>
<dbReference type="CDD" id="cd19481">
    <property type="entry name" value="RecA-like_protease"/>
    <property type="match status" value="1"/>
</dbReference>
<dbReference type="InterPro" id="IPR054289">
    <property type="entry name" value="DUF7025"/>
</dbReference>
<accession>A0AA40BQC6</accession>
<name>A0AA40BQC6_9PEZI</name>
<dbReference type="GO" id="GO:0016887">
    <property type="term" value="F:ATP hydrolysis activity"/>
    <property type="evidence" value="ECO:0007669"/>
    <property type="project" value="InterPro"/>
</dbReference>
<dbReference type="AlphaFoldDB" id="A0AA40BQC6"/>
<dbReference type="PANTHER" id="PTHR46411:SF3">
    <property type="entry name" value="AAA+ ATPASE DOMAIN-CONTAINING PROTEIN"/>
    <property type="match status" value="1"/>
</dbReference>
<feature type="compositionally biased region" description="Basic and acidic residues" evidence="1">
    <location>
        <begin position="643"/>
        <end position="664"/>
    </location>
</feature>
<keyword evidence="4" id="KW-1185">Reference proteome</keyword>
<dbReference type="InterPro" id="IPR003959">
    <property type="entry name" value="ATPase_AAA_core"/>
</dbReference>
<dbReference type="EMBL" id="JAUKUD010000007">
    <property type="protein sequence ID" value="KAK0738444.1"/>
    <property type="molecule type" value="Genomic_DNA"/>
</dbReference>
<gene>
    <name evidence="3" type="ORF">B0T18DRAFT_450414</name>
</gene>
<dbReference type="PANTHER" id="PTHR46411">
    <property type="entry name" value="FAMILY ATPASE, PUTATIVE-RELATED"/>
    <property type="match status" value="1"/>
</dbReference>
<dbReference type="GO" id="GO:0005524">
    <property type="term" value="F:ATP binding"/>
    <property type="evidence" value="ECO:0007669"/>
    <property type="project" value="InterPro"/>
</dbReference>
<evidence type="ECO:0000256" key="1">
    <source>
        <dbReference type="SAM" id="MobiDB-lite"/>
    </source>
</evidence>
<dbReference type="SMART" id="SM00382">
    <property type="entry name" value="AAA"/>
    <property type="match status" value="1"/>
</dbReference>
<proteinExistence type="predicted"/>
<dbReference type="Pfam" id="PF22942">
    <property type="entry name" value="DUF7025"/>
    <property type="match status" value="1"/>
</dbReference>
<feature type="domain" description="AAA+ ATPase" evidence="2">
    <location>
        <begin position="425"/>
        <end position="552"/>
    </location>
</feature>